<keyword evidence="2" id="KW-0723">Serine/threonine-protein kinase</keyword>
<dbReference type="EMBL" id="BGPR01148590">
    <property type="protein sequence ID" value="GBN80956.1"/>
    <property type="molecule type" value="Genomic_DNA"/>
</dbReference>
<dbReference type="InterPro" id="IPR008271">
    <property type="entry name" value="Ser/Thr_kinase_AS"/>
</dbReference>
<dbReference type="InterPro" id="IPR050108">
    <property type="entry name" value="CDK"/>
</dbReference>
<keyword evidence="3" id="KW-0808">Transferase</keyword>
<dbReference type="InterPro" id="IPR000719">
    <property type="entry name" value="Prot_kinase_dom"/>
</dbReference>
<dbReference type="PANTHER" id="PTHR24056:SF499">
    <property type="entry name" value="CYCLIN-DEPENDENT KINASE 16-LIKE"/>
    <property type="match status" value="1"/>
</dbReference>
<evidence type="ECO:0000256" key="2">
    <source>
        <dbReference type="ARBA" id="ARBA00022527"/>
    </source>
</evidence>
<proteinExistence type="inferred from homology"/>
<keyword evidence="9" id="KW-1185">Reference proteome</keyword>
<dbReference type="GO" id="GO:0005524">
    <property type="term" value="F:ATP binding"/>
    <property type="evidence" value="ECO:0007669"/>
    <property type="project" value="UniProtKB-KW"/>
</dbReference>
<dbReference type="SUPFAM" id="SSF56112">
    <property type="entry name" value="Protein kinase-like (PK-like)"/>
    <property type="match status" value="1"/>
</dbReference>
<evidence type="ECO:0000313" key="8">
    <source>
        <dbReference type="EMBL" id="GBN80956.1"/>
    </source>
</evidence>
<evidence type="ECO:0000256" key="4">
    <source>
        <dbReference type="ARBA" id="ARBA00022741"/>
    </source>
</evidence>
<dbReference type="Proteomes" id="UP000499080">
    <property type="component" value="Unassembled WGS sequence"/>
</dbReference>
<name>A0A4Y2S024_ARAVE</name>
<feature type="non-terminal residue" evidence="8">
    <location>
        <position position="91"/>
    </location>
</feature>
<feature type="domain" description="Protein kinase" evidence="7">
    <location>
        <begin position="1"/>
        <end position="91"/>
    </location>
</feature>
<keyword evidence="4" id="KW-0547">Nucleotide-binding</keyword>
<evidence type="ECO:0000256" key="3">
    <source>
        <dbReference type="ARBA" id="ARBA00022679"/>
    </source>
</evidence>
<dbReference type="GO" id="GO:0005634">
    <property type="term" value="C:nucleus"/>
    <property type="evidence" value="ECO:0007669"/>
    <property type="project" value="TreeGrafter"/>
</dbReference>
<sequence length="91" mass="10532">MQRNCRLTAENDLKKYLDYVGCPINVNNVKIFLFQLLRGLAYCHRRKVLHRDLKPQNLLINEKGELKLADFGLARAKSVPTKTYSNEVVTL</sequence>
<keyword evidence="6" id="KW-0067">ATP-binding</keyword>
<evidence type="ECO:0000313" key="9">
    <source>
        <dbReference type="Proteomes" id="UP000499080"/>
    </source>
</evidence>
<dbReference type="PROSITE" id="PS50011">
    <property type="entry name" value="PROTEIN_KINASE_DOM"/>
    <property type="match status" value="1"/>
</dbReference>
<dbReference type="GO" id="GO:0004693">
    <property type="term" value="F:cyclin-dependent protein serine/threonine kinase activity"/>
    <property type="evidence" value="ECO:0007669"/>
    <property type="project" value="TreeGrafter"/>
</dbReference>
<keyword evidence="5 8" id="KW-0418">Kinase</keyword>
<evidence type="ECO:0000256" key="1">
    <source>
        <dbReference type="ARBA" id="ARBA00006485"/>
    </source>
</evidence>
<dbReference type="PANTHER" id="PTHR24056">
    <property type="entry name" value="CELL DIVISION PROTEIN KINASE"/>
    <property type="match status" value="1"/>
</dbReference>
<accession>A0A4Y2S024</accession>
<protein>
    <submittedName>
        <fullName evidence="8">Cyclin-dependent kinase 18</fullName>
    </submittedName>
</protein>
<evidence type="ECO:0000256" key="6">
    <source>
        <dbReference type="ARBA" id="ARBA00022840"/>
    </source>
</evidence>
<evidence type="ECO:0000256" key="5">
    <source>
        <dbReference type="ARBA" id="ARBA00022777"/>
    </source>
</evidence>
<evidence type="ECO:0000259" key="7">
    <source>
        <dbReference type="PROSITE" id="PS50011"/>
    </source>
</evidence>
<comment type="caution">
    <text evidence="8">The sequence shown here is derived from an EMBL/GenBank/DDBJ whole genome shotgun (WGS) entry which is preliminary data.</text>
</comment>
<reference evidence="8 9" key="1">
    <citation type="journal article" date="2019" name="Sci. Rep.">
        <title>Orb-weaving spider Araneus ventricosus genome elucidates the spidroin gene catalogue.</title>
        <authorList>
            <person name="Kono N."/>
            <person name="Nakamura H."/>
            <person name="Ohtoshi R."/>
            <person name="Moran D.A.P."/>
            <person name="Shinohara A."/>
            <person name="Yoshida Y."/>
            <person name="Fujiwara M."/>
            <person name="Mori M."/>
            <person name="Tomita M."/>
            <person name="Arakawa K."/>
        </authorList>
    </citation>
    <scope>NUCLEOTIDE SEQUENCE [LARGE SCALE GENOMIC DNA]</scope>
</reference>
<organism evidence="8 9">
    <name type="scientific">Araneus ventricosus</name>
    <name type="common">Orbweaver spider</name>
    <name type="synonym">Epeira ventricosa</name>
    <dbReference type="NCBI Taxonomy" id="182803"/>
    <lineage>
        <taxon>Eukaryota</taxon>
        <taxon>Metazoa</taxon>
        <taxon>Ecdysozoa</taxon>
        <taxon>Arthropoda</taxon>
        <taxon>Chelicerata</taxon>
        <taxon>Arachnida</taxon>
        <taxon>Araneae</taxon>
        <taxon>Araneomorphae</taxon>
        <taxon>Entelegynae</taxon>
        <taxon>Araneoidea</taxon>
        <taxon>Araneidae</taxon>
        <taxon>Araneus</taxon>
    </lineage>
</organism>
<dbReference type="OrthoDB" id="1732493at2759"/>
<dbReference type="AlphaFoldDB" id="A0A4Y2S024"/>
<dbReference type="PROSITE" id="PS00108">
    <property type="entry name" value="PROTEIN_KINASE_ST"/>
    <property type="match status" value="1"/>
</dbReference>
<dbReference type="GO" id="GO:0005737">
    <property type="term" value="C:cytoplasm"/>
    <property type="evidence" value="ECO:0007669"/>
    <property type="project" value="TreeGrafter"/>
</dbReference>
<dbReference type="Gene3D" id="1.10.510.10">
    <property type="entry name" value="Transferase(Phosphotransferase) domain 1"/>
    <property type="match status" value="1"/>
</dbReference>
<dbReference type="InterPro" id="IPR011009">
    <property type="entry name" value="Kinase-like_dom_sf"/>
</dbReference>
<dbReference type="FunFam" id="1.10.510.10:FF:000328">
    <property type="entry name" value="Cyclin-dependent kinase 20 isoform 2"/>
    <property type="match status" value="1"/>
</dbReference>
<dbReference type="Pfam" id="PF00069">
    <property type="entry name" value="Pkinase"/>
    <property type="match status" value="1"/>
</dbReference>
<gene>
    <name evidence="8" type="primary">Cdk18</name>
    <name evidence="8" type="ORF">AVEN_148372_1</name>
</gene>
<comment type="similarity">
    <text evidence="1">Belongs to the protein kinase superfamily. CMGC Ser/Thr protein kinase family. CDC2/CDKX subfamily.</text>
</comment>